<feature type="domain" description="DUF4143" evidence="2">
    <location>
        <begin position="202"/>
        <end position="360"/>
    </location>
</feature>
<comment type="caution">
    <text evidence="3">The sequence shown here is derived from an EMBL/GenBank/DDBJ whole genome shotgun (WGS) entry which is preliminary data.</text>
</comment>
<evidence type="ECO:0000259" key="2">
    <source>
        <dbReference type="Pfam" id="PF13635"/>
    </source>
</evidence>
<name>A0A7C4V6J1_9DEIN</name>
<dbReference type="PANTHER" id="PTHR43566">
    <property type="entry name" value="CONSERVED PROTEIN"/>
    <property type="match status" value="1"/>
</dbReference>
<dbReference type="AlphaFoldDB" id="A0A7C4V6J1"/>
<sequence length="413" mass="46743">MSEPWLYPRLIRPRLEEALEDSPVVLLHGPRQSGKTTLAQWVGKERGYSYYTFDDGAALAAANEDPAGFVDALPERAILDEVQKVPDLLAAIKLAVDRNRRPGRFLLTGSANLLTLPRVSESLAGRMELLRLYPLAQVEIERKAARFIPRLFAGDVPSGAGERLRDEMAARICAGGYPAALSRKRPARRASWYRSYVEALVQRDVRDLSRIRSLDVLPRLLRMAASQTARLLDVSNLQAALGLSWRTTREYLTLLSQLFLLEELPSWHQNRMKRQIKKPRLHMGDTGLACALLEVDEKSLLLDRVLLGQLLETFVFQELRRQAAAESEPVGFFFFRTKEKHEVDVVMRRQRKVVGVEVKAAATVRPRDFRGLVKLRDAVGQDFVVGVVLYDGELPLPFGDRLFALPLRLLWEA</sequence>
<organism evidence="3">
    <name type="scientific">Oceanithermus profundus</name>
    <dbReference type="NCBI Taxonomy" id="187137"/>
    <lineage>
        <taxon>Bacteria</taxon>
        <taxon>Thermotogati</taxon>
        <taxon>Deinococcota</taxon>
        <taxon>Deinococci</taxon>
        <taxon>Thermales</taxon>
        <taxon>Thermaceae</taxon>
        <taxon>Oceanithermus</taxon>
    </lineage>
</organism>
<feature type="domain" description="AAA" evidence="1">
    <location>
        <begin position="22"/>
        <end position="140"/>
    </location>
</feature>
<dbReference type="SUPFAM" id="SSF52540">
    <property type="entry name" value="P-loop containing nucleoside triphosphate hydrolases"/>
    <property type="match status" value="1"/>
</dbReference>
<evidence type="ECO:0000313" key="3">
    <source>
        <dbReference type="EMBL" id="HGY09289.1"/>
    </source>
</evidence>
<dbReference type="InterPro" id="IPR041682">
    <property type="entry name" value="AAA_14"/>
</dbReference>
<dbReference type="InterPro" id="IPR027417">
    <property type="entry name" value="P-loop_NTPase"/>
</dbReference>
<dbReference type="Pfam" id="PF13173">
    <property type="entry name" value="AAA_14"/>
    <property type="match status" value="1"/>
</dbReference>
<proteinExistence type="predicted"/>
<gene>
    <name evidence="3" type="ORF">ENK37_04440</name>
</gene>
<dbReference type="InterPro" id="IPR025420">
    <property type="entry name" value="DUF4143"/>
</dbReference>
<protein>
    <submittedName>
        <fullName evidence="3">ATP-binding protein</fullName>
    </submittedName>
</protein>
<dbReference type="Pfam" id="PF13635">
    <property type="entry name" value="DUF4143"/>
    <property type="match status" value="1"/>
</dbReference>
<keyword evidence="3" id="KW-0547">Nucleotide-binding</keyword>
<dbReference type="PANTHER" id="PTHR43566:SF2">
    <property type="entry name" value="DUF4143 DOMAIN-CONTAINING PROTEIN"/>
    <property type="match status" value="1"/>
</dbReference>
<reference evidence="3" key="1">
    <citation type="journal article" date="2020" name="mSystems">
        <title>Genome- and Community-Level Interaction Insights into Carbon Utilization and Element Cycling Functions of Hydrothermarchaeota in Hydrothermal Sediment.</title>
        <authorList>
            <person name="Zhou Z."/>
            <person name="Liu Y."/>
            <person name="Xu W."/>
            <person name="Pan J."/>
            <person name="Luo Z.H."/>
            <person name="Li M."/>
        </authorList>
    </citation>
    <scope>NUCLEOTIDE SEQUENCE [LARGE SCALE GENOMIC DNA]</scope>
    <source>
        <strain evidence="3">HyVt-570</strain>
    </source>
</reference>
<accession>A0A7C4V6J1</accession>
<evidence type="ECO:0000259" key="1">
    <source>
        <dbReference type="Pfam" id="PF13173"/>
    </source>
</evidence>
<dbReference type="EMBL" id="DRPZ01000122">
    <property type="protein sequence ID" value="HGY09289.1"/>
    <property type="molecule type" value="Genomic_DNA"/>
</dbReference>
<dbReference type="Proteomes" id="UP000885759">
    <property type="component" value="Unassembled WGS sequence"/>
</dbReference>
<keyword evidence="3" id="KW-0067">ATP-binding</keyword>
<dbReference type="GO" id="GO:0005524">
    <property type="term" value="F:ATP binding"/>
    <property type="evidence" value="ECO:0007669"/>
    <property type="project" value="UniProtKB-KW"/>
</dbReference>